<evidence type="ECO:0000313" key="11">
    <source>
        <dbReference type="EMBL" id="KAG0248811.1"/>
    </source>
</evidence>
<dbReference type="GO" id="GO:0006123">
    <property type="term" value="P:mitochondrial electron transport, cytochrome c to oxygen"/>
    <property type="evidence" value="ECO:0007669"/>
    <property type="project" value="InterPro"/>
</dbReference>
<dbReference type="GO" id="GO:0005743">
    <property type="term" value="C:mitochondrial inner membrane"/>
    <property type="evidence" value="ECO:0007669"/>
    <property type="project" value="UniProtKB-SubCell"/>
</dbReference>
<dbReference type="CDD" id="cd00922">
    <property type="entry name" value="Cyt_c_Oxidase_IV"/>
    <property type="match status" value="1"/>
</dbReference>
<dbReference type="SUPFAM" id="SSF81406">
    <property type="entry name" value="Mitochondrial cytochrome c oxidase subunit IV"/>
    <property type="match status" value="1"/>
</dbReference>
<comment type="subcellular location">
    <subcellularLocation>
        <location evidence="1">Mitochondrion inner membrane</location>
        <topology evidence="1">Single-pass membrane protein</topology>
    </subcellularLocation>
</comment>
<dbReference type="Proteomes" id="UP000726737">
    <property type="component" value="Unassembled WGS sequence"/>
</dbReference>
<keyword evidence="5" id="KW-0999">Mitochondrion inner membrane</keyword>
<keyword evidence="9" id="KW-0496">Mitochondrion</keyword>
<name>A0A9P6PKH7_9FUNG</name>
<protein>
    <submittedName>
        <fullName evidence="11">Cytochrome c oxidase subunit 5A</fullName>
    </submittedName>
</protein>
<dbReference type="PANTHER" id="PTHR10707">
    <property type="entry name" value="CYTOCHROME C OXIDASE SUBUNIT IV"/>
    <property type="match status" value="1"/>
</dbReference>
<comment type="pathway">
    <text evidence="2">Energy metabolism; oxidative phosphorylation.</text>
</comment>
<proteinExistence type="inferred from homology"/>
<comment type="similarity">
    <text evidence="3">Belongs to the cytochrome c oxidase IV family.</text>
</comment>
<dbReference type="Gene3D" id="1.10.442.10">
    <property type="entry name" value="Cytochrome c oxidase subunit IV"/>
    <property type="match status" value="1"/>
</dbReference>
<dbReference type="PANTHER" id="PTHR10707:SF10">
    <property type="entry name" value="CYTOCHROME C OXIDASE SUBUNIT 4"/>
    <property type="match status" value="1"/>
</dbReference>
<dbReference type="GO" id="GO:0045277">
    <property type="term" value="C:respiratory chain complex IV"/>
    <property type="evidence" value="ECO:0007669"/>
    <property type="project" value="InterPro"/>
</dbReference>
<evidence type="ECO:0000256" key="3">
    <source>
        <dbReference type="ARBA" id="ARBA00008135"/>
    </source>
</evidence>
<evidence type="ECO:0000256" key="10">
    <source>
        <dbReference type="ARBA" id="ARBA00023136"/>
    </source>
</evidence>
<accession>A0A9P6PKH7</accession>
<gene>
    <name evidence="11" type="primary">COX5A</name>
    <name evidence="11" type="ORF">BG011_009882</name>
</gene>
<dbReference type="InterPro" id="IPR004203">
    <property type="entry name" value="Cyt_c_oxidase_su4_fam"/>
</dbReference>
<sequence>MIRNLARPAIRATQRRCASTTTVTTSEIPLANLELRWKTLSAQEQGSLTKHLEQVQAGDWTKMTLEQKKAAYWVAFGPHGARTPLTGPNHGLKVFFGTTAVVGASGGLFLWIRSKGGENPQTLTKEWQEASNEYARANKINPISGVSSEGYKGDGFVSLSKN</sequence>
<dbReference type="OrthoDB" id="186013at2759"/>
<evidence type="ECO:0000256" key="2">
    <source>
        <dbReference type="ARBA" id="ARBA00004673"/>
    </source>
</evidence>
<keyword evidence="8" id="KW-0560">Oxidoreductase</keyword>
<keyword evidence="6" id="KW-0809">Transit peptide</keyword>
<dbReference type="FunFam" id="1.10.442.10:FF:000002">
    <property type="entry name" value="Cytochrome c oxidase subunit V"/>
    <property type="match status" value="1"/>
</dbReference>
<dbReference type="AlphaFoldDB" id="A0A9P6PKH7"/>
<comment type="caution">
    <text evidence="11">The sequence shown here is derived from an EMBL/GenBank/DDBJ whole genome shotgun (WGS) entry which is preliminary data.</text>
</comment>
<evidence type="ECO:0000256" key="4">
    <source>
        <dbReference type="ARBA" id="ARBA00022692"/>
    </source>
</evidence>
<dbReference type="InterPro" id="IPR036639">
    <property type="entry name" value="Cyt_c_oxidase_su4_sf"/>
</dbReference>
<keyword evidence="4" id="KW-0812">Transmembrane</keyword>
<evidence type="ECO:0000256" key="5">
    <source>
        <dbReference type="ARBA" id="ARBA00022792"/>
    </source>
</evidence>
<evidence type="ECO:0000256" key="7">
    <source>
        <dbReference type="ARBA" id="ARBA00022989"/>
    </source>
</evidence>
<evidence type="ECO:0000256" key="9">
    <source>
        <dbReference type="ARBA" id="ARBA00023128"/>
    </source>
</evidence>
<evidence type="ECO:0000256" key="6">
    <source>
        <dbReference type="ARBA" id="ARBA00022946"/>
    </source>
</evidence>
<evidence type="ECO:0000256" key="1">
    <source>
        <dbReference type="ARBA" id="ARBA00004434"/>
    </source>
</evidence>
<keyword evidence="10" id="KW-0472">Membrane</keyword>
<dbReference type="Pfam" id="PF02936">
    <property type="entry name" value="COX4"/>
    <property type="match status" value="1"/>
</dbReference>
<reference evidence="11" key="1">
    <citation type="journal article" date="2020" name="Fungal Divers.">
        <title>Resolving the Mortierellaceae phylogeny through synthesis of multi-gene phylogenetics and phylogenomics.</title>
        <authorList>
            <person name="Vandepol N."/>
            <person name="Liber J."/>
            <person name="Desiro A."/>
            <person name="Na H."/>
            <person name="Kennedy M."/>
            <person name="Barry K."/>
            <person name="Grigoriev I.V."/>
            <person name="Miller A.N."/>
            <person name="O'Donnell K."/>
            <person name="Stajich J.E."/>
            <person name="Bonito G."/>
        </authorList>
    </citation>
    <scope>NUCLEOTIDE SEQUENCE</scope>
    <source>
        <strain evidence="11">KOD948</strain>
    </source>
</reference>
<dbReference type="EMBL" id="JAAAJA010000918">
    <property type="protein sequence ID" value="KAG0248811.1"/>
    <property type="molecule type" value="Genomic_DNA"/>
</dbReference>
<organism evidence="11 12">
    <name type="scientific">Mortierella polycephala</name>
    <dbReference type="NCBI Taxonomy" id="41804"/>
    <lineage>
        <taxon>Eukaryota</taxon>
        <taxon>Fungi</taxon>
        <taxon>Fungi incertae sedis</taxon>
        <taxon>Mucoromycota</taxon>
        <taxon>Mortierellomycotina</taxon>
        <taxon>Mortierellomycetes</taxon>
        <taxon>Mortierellales</taxon>
        <taxon>Mortierellaceae</taxon>
        <taxon>Mortierella</taxon>
    </lineage>
</organism>
<evidence type="ECO:0000256" key="8">
    <source>
        <dbReference type="ARBA" id="ARBA00023002"/>
    </source>
</evidence>
<keyword evidence="12" id="KW-1185">Reference proteome</keyword>
<evidence type="ECO:0000313" key="12">
    <source>
        <dbReference type="Proteomes" id="UP000726737"/>
    </source>
</evidence>
<dbReference type="GO" id="GO:0016491">
    <property type="term" value="F:oxidoreductase activity"/>
    <property type="evidence" value="ECO:0007669"/>
    <property type="project" value="UniProtKB-KW"/>
</dbReference>
<keyword evidence="7" id="KW-1133">Transmembrane helix</keyword>